<organism evidence="1 2">
    <name type="scientific">Escherichia coli</name>
    <dbReference type="NCBI Taxonomy" id="562"/>
    <lineage>
        <taxon>Bacteria</taxon>
        <taxon>Pseudomonadati</taxon>
        <taxon>Pseudomonadota</taxon>
        <taxon>Gammaproteobacteria</taxon>
        <taxon>Enterobacterales</taxon>
        <taxon>Enterobacteriaceae</taxon>
        <taxon>Escherichia</taxon>
    </lineage>
</organism>
<name>A0A8S0FMV9_ECOLX</name>
<evidence type="ECO:0000313" key="1">
    <source>
        <dbReference type="EMBL" id="BBU81456.1"/>
    </source>
</evidence>
<evidence type="ECO:0000313" key="2">
    <source>
        <dbReference type="Proteomes" id="UP000467488"/>
    </source>
</evidence>
<proteinExistence type="predicted"/>
<gene>
    <name evidence="1" type="ORF">EIMP300_28560</name>
</gene>
<dbReference type="EMBL" id="AP022360">
    <property type="protein sequence ID" value="BBU81456.1"/>
    <property type="molecule type" value="Genomic_DNA"/>
</dbReference>
<sequence length="150" mass="16756">MLDGNEVIYSERQTGKYFTKGEHAWQWDGYSNQGILDTTKLKSKSLLVRLIALCGDMMIKVDYPLKTSANEEDWVDIEVNKNNKTVNIIWRLAVSDGGIKGSNPKLSPVPYNDLVDLTKNGVEFYWSRNGSRGGGIGESIVTAIPLVFLK</sequence>
<dbReference type="AlphaFoldDB" id="A0A8S0FMV9"/>
<reference evidence="1 2" key="1">
    <citation type="submission" date="2020-01" db="EMBL/GenBank/DDBJ databases">
        <title>Dynamics of blaIMP-6 dissemination in carbapenem resistant Enterobacteriacea isolated from regional surveillance in Osaka, Japan.</title>
        <authorList>
            <person name="Abe R."/>
            <person name="Akeda Y."/>
            <person name="Sugawara Y."/>
            <person name="Yamamoto N."/>
            <person name="Tomono K."/>
            <person name="Takeuchi D."/>
            <person name="Kawahara R."/>
            <person name="Hamada S."/>
        </authorList>
    </citation>
    <scope>NUCLEOTIDE SEQUENCE [LARGE SCALE GENOMIC DNA]</scope>
    <source>
        <strain evidence="1 2">E300</strain>
    </source>
</reference>
<dbReference type="Proteomes" id="UP000467488">
    <property type="component" value="Chromosome"/>
</dbReference>
<protein>
    <submittedName>
        <fullName evidence="1">Uncharacterized protein</fullName>
    </submittedName>
</protein>
<accession>A0A8S0FMV9</accession>